<dbReference type="AlphaFoldDB" id="A0A183DZ76"/>
<accession>A0A183DZ76</accession>
<protein>
    <submittedName>
        <fullName evidence="4">Aa_trans domain-containing protein</fullName>
    </submittedName>
</protein>
<evidence type="ECO:0000256" key="1">
    <source>
        <dbReference type="SAM" id="Phobius"/>
    </source>
</evidence>
<keyword evidence="3" id="KW-1185">Reference proteome</keyword>
<dbReference type="OrthoDB" id="2020542at2759"/>
<evidence type="ECO:0000313" key="2">
    <source>
        <dbReference type="EMBL" id="VDN23411.1"/>
    </source>
</evidence>
<feature type="transmembrane region" description="Helical" evidence="1">
    <location>
        <begin position="93"/>
        <end position="115"/>
    </location>
</feature>
<name>A0A183DZ76_9BILA</name>
<keyword evidence="1" id="KW-0472">Membrane</keyword>
<keyword evidence="1" id="KW-1133">Transmembrane helix</keyword>
<organism evidence="4">
    <name type="scientific">Gongylonema pulchrum</name>
    <dbReference type="NCBI Taxonomy" id="637853"/>
    <lineage>
        <taxon>Eukaryota</taxon>
        <taxon>Metazoa</taxon>
        <taxon>Ecdysozoa</taxon>
        <taxon>Nematoda</taxon>
        <taxon>Chromadorea</taxon>
        <taxon>Rhabditida</taxon>
        <taxon>Spirurina</taxon>
        <taxon>Spiruromorpha</taxon>
        <taxon>Spiruroidea</taxon>
        <taxon>Gongylonematidae</taxon>
        <taxon>Gongylonema</taxon>
    </lineage>
</organism>
<evidence type="ECO:0000313" key="3">
    <source>
        <dbReference type="Proteomes" id="UP000271098"/>
    </source>
</evidence>
<dbReference type="EMBL" id="UYRT01080797">
    <property type="protein sequence ID" value="VDN23411.1"/>
    <property type="molecule type" value="Genomic_DNA"/>
</dbReference>
<evidence type="ECO:0000313" key="4">
    <source>
        <dbReference type="WBParaSite" id="GPUH_0001403201-mRNA-1"/>
    </source>
</evidence>
<dbReference type="Proteomes" id="UP000271098">
    <property type="component" value="Unassembled WGS sequence"/>
</dbReference>
<reference evidence="4" key="1">
    <citation type="submission" date="2016-06" db="UniProtKB">
        <authorList>
            <consortium name="WormBaseParasite"/>
        </authorList>
    </citation>
    <scope>IDENTIFICATION</scope>
</reference>
<reference evidence="2 3" key="2">
    <citation type="submission" date="2018-11" db="EMBL/GenBank/DDBJ databases">
        <authorList>
            <consortium name="Pathogen Informatics"/>
        </authorList>
    </citation>
    <scope>NUCLEOTIDE SEQUENCE [LARGE SCALE GENOMIC DNA]</scope>
</reference>
<proteinExistence type="predicted"/>
<keyword evidence="1" id="KW-0812">Transmembrane</keyword>
<dbReference type="WBParaSite" id="GPUH_0001403201-mRNA-1">
    <property type="protein sequence ID" value="GPUH_0001403201-mRNA-1"/>
    <property type="gene ID" value="GPUH_0001403201"/>
</dbReference>
<gene>
    <name evidence="2" type="ORF">GPUH_LOCUS14017</name>
</gene>
<sequence>MNDRAQIRGVNSPTTSYGGVLDTEVAAGSAIQPSSSNGITTGPRKLDKAPLMKDSDMRINAGGTSSRMYAEERPHLRFVVGQLGFLHTVGQLVLAYTIVMLTVLSLCAISSNGAIEGGGVY</sequence>